<accession>A0A1Y0Y279</accession>
<evidence type="ECO:0000313" key="1">
    <source>
        <dbReference type="EMBL" id="ARW49318.1"/>
    </source>
</evidence>
<geneLocation type="plasmid" evidence="2">
    <name>pap1342-3</name>
</geneLocation>
<name>A0A1Y0Y279_ACEPA</name>
<dbReference type="Proteomes" id="UP000196205">
    <property type="component" value="Plasmid pAP1342-3"/>
</dbReference>
<keyword evidence="1" id="KW-0614">Plasmid</keyword>
<evidence type="ECO:0008006" key="3">
    <source>
        <dbReference type="Google" id="ProtNLM"/>
    </source>
</evidence>
<dbReference type="AlphaFoldDB" id="A0A1Y0Y279"/>
<protein>
    <recommendedName>
        <fullName evidence="3">Transposase</fullName>
    </recommendedName>
</protein>
<reference evidence="1 2" key="1">
    <citation type="submission" date="2017-05" db="EMBL/GenBank/DDBJ databases">
        <title>Genome sequence of Acetobacter pasteurianus subsp. pasteurianus strain SRCM101342.</title>
        <authorList>
            <person name="Cho S.H."/>
        </authorList>
    </citation>
    <scope>NUCLEOTIDE SEQUENCE [LARGE SCALE GENOMIC DNA]</scope>
    <source>
        <strain evidence="1 2">SRCM101342</strain>
        <plasmid evidence="2">pap1342-3</plasmid>
    </source>
</reference>
<evidence type="ECO:0000313" key="2">
    <source>
        <dbReference type="Proteomes" id="UP000196205"/>
    </source>
</evidence>
<organism evidence="1 2">
    <name type="scientific">Acetobacter pasteurianus subsp. pasteurianus</name>
    <dbReference type="NCBI Taxonomy" id="481145"/>
    <lineage>
        <taxon>Bacteria</taxon>
        <taxon>Pseudomonadati</taxon>
        <taxon>Pseudomonadota</taxon>
        <taxon>Alphaproteobacteria</taxon>
        <taxon>Acetobacterales</taxon>
        <taxon>Acetobacteraceae</taxon>
        <taxon>Acetobacter</taxon>
    </lineage>
</organism>
<proteinExistence type="predicted"/>
<gene>
    <name evidence="1" type="ORF">S1001342_03028</name>
</gene>
<dbReference type="EMBL" id="CP021512">
    <property type="protein sequence ID" value="ARW49318.1"/>
    <property type="molecule type" value="Genomic_DNA"/>
</dbReference>
<sequence length="80" mass="8970">MTGIVYVIRNGLQWKDAPKAYGPLLAYIASSSVINQKDKLESEIMECPFTTSSHLRGNGCLNNDQKEPLIAHHAHCHFFI</sequence>